<organism evidence="1 2">
    <name type="scientific">Nakamurella leprariae</name>
    <dbReference type="NCBI Taxonomy" id="2803911"/>
    <lineage>
        <taxon>Bacteria</taxon>
        <taxon>Bacillati</taxon>
        <taxon>Actinomycetota</taxon>
        <taxon>Actinomycetes</taxon>
        <taxon>Nakamurellales</taxon>
        <taxon>Nakamurellaceae</taxon>
        <taxon>Nakamurella</taxon>
    </lineage>
</organism>
<evidence type="ECO:0000313" key="2">
    <source>
        <dbReference type="Proteomes" id="UP000663792"/>
    </source>
</evidence>
<protein>
    <recommendedName>
        <fullName evidence="3">WxL domain-containing protein</fullName>
    </recommendedName>
</protein>
<reference evidence="1" key="1">
    <citation type="submission" date="2021-01" db="EMBL/GenBank/DDBJ databases">
        <title>YIM 132084 draft genome.</title>
        <authorList>
            <person name="An D."/>
        </authorList>
    </citation>
    <scope>NUCLEOTIDE SEQUENCE</scope>
    <source>
        <strain evidence="1">YIM 132084</strain>
    </source>
</reference>
<evidence type="ECO:0000313" key="1">
    <source>
        <dbReference type="EMBL" id="MBM9469182.1"/>
    </source>
</evidence>
<dbReference type="AlphaFoldDB" id="A0A939C3K4"/>
<evidence type="ECO:0008006" key="3">
    <source>
        <dbReference type="Google" id="ProtNLM"/>
    </source>
</evidence>
<proteinExistence type="predicted"/>
<accession>A0A939C3K4</accession>
<keyword evidence="2" id="KW-1185">Reference proteome</keyword>
<comment type="caution">
    <text evidence="1">The sequence shown here is derived from an EMBL/GenBank/DDBJ whole genome shotgun (WGS) entry which is preliminary data.</text>
</comment>
<dbReference type="Proteomes" id="UP000663792">
    <property type="component" value="Unassembled WGS sequence"/>
</dbReference>
<dbReference type="RefSeq" id="WP_205262147.1">
    <property type="nucleotide sequence ID" value="NZ_JAERWK010000025.1"/>
</dbReference>
<sequence length="212" mass="22032">MIDQLLARGDASWRWAEVSAQGRWWYRQAIFLSLEFLIMKKSVFAVAGIAAASMVLFALPAAAEDTEVTLEVTGGALEITVPTTADLGTWSITGADQTVSVSLGSVSVADLRGGTADYEVQVGMTPLTDTVGGGTLPESLVTYDPGAVNATTGGVTVGTASVITMDNIAQTVFDVSGVNGYNVVSWTPELSVDVPAGVLAGSYEMTFTHSTL</sequence>
<name>A0A939C3K4_9ACTN</name>
<gene>
    <name evidence="1" type="ORF">JL106_17995</name>
</gene>
<dbReference type="EMBL" id="JAERWK010000025">
    <property type="protein sequence ID" value="MBM9469182.1"/>
    <property type="molecule type" value="Genomic_DNA"/>
</dbReference>